<dbReference type="InterPro" id="IPR001753">
    <property type="entry name" value="Enoyl-CoA_hydra/iso"/>
</dbReference>
<keyword evidence="2" id="KW-0413">Isomerase</keyword>
<evidence type="ECO:0000313" key="2">
    <source>
        <dbReference type="EMBL" id="AEG50866.1"/>
    </source>
</evidence>
<dbReference type="InterPro" id="IPR014748">
    <property type="entry name" value="Enoyl-CoA_hydra_C"/>
</dbReference>
<dbReference type="Gene3D" id="1.10.12.10">
    <property type="entry name" value="Lyase 2-enoyl-coa Hydratase, Chain A, domain 2"/>
    <property type="match status" value="1"/>
</dbReference>
<dbReference type="InterPro" id="IPR029045">
    <property type="entry name" value="ClpP/crotonase-like_dom_sf"/>
</dbReference>
<dbReference type="KEGG" id="sch:Sphch_3256"/>
<keyword evidence="3" id="KW-1185">Reference proteome</keyword>
<dbReference type="HOGENOM" id="CLU_009834_7_2_5"/>
<dbReference type="PANTHER" id="PTHR43459:SF3">
    <property type="entry name" value="ENOYL-COA HYDRATASE ECHA15 (ENOYL HYDRASE) (UNSATURATED ACYL-COA HYDRATASE) (CROTONASE)-RELATED"/>
    <property type="match status" value="1"/>
</dbReference>
<evidence type="ECO:0000256" key="1">
    <source>
        <dbReference type="ARBA" id="ARBA00005254"/>
    </source>
</evidence>
<dbReference type="AlphaFoldDB" id="F6F354"/>
<name>F6F354_SPHCR</name>
<dbReference type="EMBL" id="CP002799">
    <property type="protein sequence ID" value="AEG50866.1"/>
    <property type="molecule type" value="Genomic_DNA"/>
</dbReference>
<dbReference type="Gene3D" id="3.90.226.10">
    <property type="entry name" value="2-enoyl-CoA Hydratase, Chain A, domain 1"/>
    <property type="match status" value="1"/>
</dbReference>
<gene>
    <name evidence="2" type="ORF">Sphch_3256</name>
</gene>
<organism evidence="2 3">
    <name type="scientific">Sphingobium chlorophenolicum L-1</name>
    <dbReference type="NCBI Taxonomy" id="690566"/>
    <lineage>
        <taxon>Bacteria</taxon>
        <taxon>Pseudomonadati</taxon>
        <taxon>Pseudomonadota</taxon>
        <taxon>Alphaproteobacteria</taxon>
        <taxon>Sphingomonadales</taxon>
        <taxon>Sphingomonadaceae</taxon>
        <taxon>Sphingobium</taxon>
    </lineage>
</organism>
<dbReference type="Pfam" id="PF00378">
    <property type="entry name" value="ECH_1"/>
    <property type="match status" value="1"/>
</dbReference>
<sequence>MYEGYQYLKFDRRGLVLTVTMDNLPVNAIGFGLHGELARVFVEIEQDETCNVVVLTGAGKYFSGGGDLPQMLANLDDLGKLATEMTQAPRITHSLLALSKPIIARVNGHAMGLGATLALLCDIVFITDTAKIGDPHVNVGLSAGDGGALIWPHLVGFPRARHHLLTGEPMTGTEAKEAGMVHAAVANEALDEAVYSYAQKLAEKPFQALSATKRSLNMALCRQALADATSQVGLETLCMIAPDHREALLAISEKRAPNFTHGR</sequence>
<dbReference type="STRING" id="690566.Sphch_3256"/>
<dbReference type="CDD" id="cd06558">
    <property type="entry name" value="crotonase-like"/>
    <property type="match status" value="1"/>
</dbReference>
<dbReference type="RefSeq" id="WP_013849096.1">
    <property type="nucleotide sequence ID" value="NC_015594.1"/>
</dbReference>
<dbReference type="GO" id="GO:0016853">
    <property type="term" value="F:isomerase activity"/>
    <property type="evidence" value="ECO:0007669"/>
    <property type="project" value="UniProtKB-KW"/>
</dbReference>
<reference evidence="2 3" key="1">
    <citation type="submission" date="2011-05" db="EMBL/GenBank/DDBJ databases">
        <title>Complete sequence of chromosome 2 of Sphingobium chlorophenolicum L-1.</title>
        <authorList>
            <consortium name="US DOE Joint Genome Institute"/>
            <person name="Lucas S."/>
            <person name="Han J."/>
            <person name="Lapidus A."/>
            <person name="Cheng J.-F."/>
            <person name="Goodwin L."/>
            <person name="Pitluck S."/>
            <person name="Peters L."/>
            <person name="Daligault H."/>
            <person name="Han C."/>
            <person name="Tapia R."/>
            <person name="Land M."/>
            <person name="Hauser L."/>
            <person name="Kyrpides N."/>
            <person name="Ivanova N."/>
            <person name="Pagani I."/>
            <person name="Turner P."/>
            <person name="Copley S."/>
            <person name="Woyke T."/>
        </authorList>
    </citation>
    <scope>NUCLEOTIDE SEQUENCE [LARGE SCALE GENOMIC DNA]</scope>
    <source>
        <strain evidence="2 3">L-1</strain>
    </source>
</reference>
<protein>
    <submittedName>
        <fullName evidence="2">Enoyl-CoA hydratase/isomerase</fullName>
    </submittedName>
</protein>
<proteinExistence type="inferred from homology"/>
<comment type="similarity">
    <text evidence="1">Belongs to the enoyl-CoA hydratase/isomerase family.</text>
</comment>
<dbReference type="Proteomes" id="UP000007150">
    <property type="component" value="Chromosome 2"/>
</dbReference>
<dbReference type="PANTHER" id="PTHR43459">
    <property type="entry name" value="ENOYL-COA HYDRATASE"/>
    <property type="match status" value="1"/>
</dbReference>
<evidence type="ECO:0000313" key="3">
    <source>
        <dbReference type="Proteomes" id="UP000007150"/>
    </source>
</evidence>
<accession>F6F354</accession>
<dbReference type="SUPFAM" id="SSF52096">
    <property type="entry name" value="ClpP/crotonase"/>
    <property type="match status" value="1"/>
</dbReference>